<dbReference type="Proteomes" id="UP000271889">
    <property type="component" value="Unassembled WGS sequence"/>
</dbReference>
<keyword evidence="2" id="KW-1185">Reference proteome</keyword>
<name>A0A3P6SU96_CYLGO</name>
<gene>
    <name evidence="1" type="ORF">CGOC_LOCUS7492</name>
</gene>
<evidence type="ECO:0000313" key="2">
    <source>
        <dbReference type="Proteomes" id="UP000271889"/>
    </source>
</evidence>
<protein>
    <submittedName>
        <fullName evidence="1">Uncharacterized protein</fullName>
    </submittedName>
</protein>
<proteinExistence type="predicted"/>
<dbReference type="EMBL" id="UYRV01026150">
    <property type="protein sequence ID" value="VDK78776.1"/>
    <property type="molecule type" value="Genomic_DNA"/>
</dbReference>
<sequence>MAKLLAGKDHKGANMSIGYLQDVFTNCNSAFGSLATVLRSGTSSASTVDTEAIADCFEGSGSTNLTTWLEAQKLLGIGQAEQALKIMSLLGTNNPKCA</sequence>
<organism evidence="1 2">
    <name type="scientific">Cylicostephanus goldi</name>
    <name type="common">Nematode worm</name>
    <dbReference type="NCBI Taxonomy" id="71465"/>
    <lineage>
        <taxon>Eukaryota</taxon>
        <taxon>Metazoa</taxon>
        <taxon>Ecdysozoa</taxon>
        <taxon>Nematoda</taxon>
        <taxon>Chromadorea</taxon>
        <taxon>Rhabditida</taxon>
        <taxon>Rhabditina</taxon>
        <taxon>Rhabditomorpha</taxon>
        <taxon>Strongyloidea</taxon>
        <taxon>Strongylidae</taxon>
        <taxon>Cylicostephanus</taxon>
    </lineage>
</organism>
<reference evidence="1 2" key="1">
    <citation type="submission" date="2018-11" db="EMBL/GenBank/DDBJ databases">
        <authorList>
            <consortium name="Pathogen Informatics"/>
        </authorList>
    </citation>
    <scope>NUCLEOTIDE SEQUENCE [LARGE SCALE GENOMIC DNA]</scope>
</reference>
<dbReference type="OrthoDB" id="308440at2759"/>
<dbReference type="AlphaFoldDB" id="A0A3P6SU96"/>
<accession>A0A3P6SU96</accession>
<evidence type="ECO:0000313" key="1">
    <source>
        <dbReference type="EMBL" id="VDK78776.1"/>
    </source>
</evidence>